<dbReference type="EMBL" id="HBUE01296834">
    <property type="protein sequence ID" value="CAG6576860.1"/>
    <property type="molecule type" value="Transcribed_RNA"/>
</dbReference>
<evidence type="ECO:0000256" key="1">
    <source>
        <dbReference type="SAM" id="MobiDB-lite"/>
    </source>
</evidence>
<accession>A0A8D8MAH8</accession>
<dbReference type="AlphaFoldDB" id="A0A8D8MAH8"/>
<dbReference type="EMBL" id="HBUE01190935">
    <property type="protein sequence ID" value="CAG6525170.1"/>
    <property type="molecule type" value="Transcribed_RNA"/>
</dbReference>
<dbReference type="EMBL" id="HBUE01296835">
    <property type="protein sequence ID" value="CAG6576861.1"/>
    <property type="molecule type" value="Transcribed_RNA"/>
</dbReference>
<dbReference type="EMBL" id="HBUE01190937">
    <property type="protein sequence ID" value="CAG6525172.1"/>
    <property type="molecule type" value="Transcribed_RNA"/>
</dbReference>
<organism evidence="2">
    <name type="scientific">Culex pipiens</name>
    <name type="common">House mosquito</name>
    <dbReference type="NCBI Taxonomy" id="7175"/>
    <lineage>
        <taxon>Eukaryota</taxon>
        <taxon>Metazoa</taxon>
        <taxon>Ecdysozoa</taxon>
        <taxon>Arthropoda</taxon>
        <taxon>Hexapoda</taxon>
        <taxon>Insecta</taxon>
        <taxon>Pterygota</taxon>
        <taxon>Neoptera</taxon>
        <taxon>Endopterygota</taxon>
        <taxon>Diptera</taxon>
        <taxon>Nematocera</taxon>
        <taxon>Culicoidea</taxon>
        <taxon>Culicidae</taxon>
        <taxon>Culicinae</taxon>
        <taxon>Culicini</taxon>
        <taxon>Culex</taxon>
        <taxon>Culex</taxon>
    </lineage>
</organism>
<feature type="compositionally biased region" description="Polar residues" evidence="1">
    <location>
        <begin position="50"/>
        <end position="61"/>
    </location>
</feature>
<dbReference type="EMBL" id="HBUE01094435">
    <property type="protein sequence ID" value="CAG6482774.1"/>
    <property type="molecule type" value="Transcribed_RNA"/>
</dbReference>
<feature type="region of interest" description="Disordered" evidence="1">
    <location>
        <begin position="1"/>
        <end position="67"/>
    </location>
</feature>
<dbReference type="EMBL" id="HBUE01296833">
    <property type="protein sequence ID" value="CAG6576859.1"/>
    <property type="molecule type" value="Transcribed_RNA"/>
</dbReference>
<name>A0A8D8MAH8_CULPI</name>
<dbReference type="EMBL" id="HBUE01190936">
    <property type="protein sequence ID" value="CAG6525171.1"/>
    <property type="molecule type" value="Transcribed_RNA"/>
</dbReference>
<sequence length="105" mass="10820">MATITAAERPHHPGTHRTAAGSIQRGTRAGGSKGRTPAGQPNRPARSLARTKNGTSRSHPGSGSLLCPLPAAVHFRSGGRILRQLELSGCGQWSGQTGATFGRGD</sequence>
<reference evidence="2" key="1">
    <citation type="submission" date="2021-05" db="EMBL/GenBank/DDBJ databases">
        <authorList>
            <person name="Alioto T."/>
            <person name="Alioto T."/>
            <person name="Gomez Garrido J."/>
        </authorList>
    </citation>
    <scope>NUCLEOTIDE SEQUENCE</scope>
</reference>
<dbReference type="EMBL" id="HBUE01094437">
    <property type="protein sequence ID" value="CAG6482778.1"/>
    <property type="molecule type" value="Transcribed_RNA"/>
</dbReference>
<dbReference type="EMBL" id="HBUE01094434">
    <property type="protein sequence ID" value="CAG6482772.1"/>
    <property type="molecule type" value="Transcribed_RNA"/>
</dbReference>
<protein>
    <submittedName>
        <fullName evidence="2">(northern house mosquito) hypothetical protein</fullName>
    </submittedName>
</protein>
<evidence type="ECO:0000313" key="2">
    <source>
        <dbReference type="EMBL" id="CAG6525172.1"/>
    </source>
</evidence>
<proteinExistence type="predicted"/>
<dbReference type="EMBL" id="HBUE01094436">
    <property type="protein sequence ID" value="CAG6482776.1"/>
    <property type="molecule type" value="Transcribed_RNA"/>
</dbReference>